<evidence type="ECO:0000256" key="1">
    <source>
        <dbReference type="SAM" id="MobiDB-lite"/>
    </source>
</evidence>
<keyword evidence="4" id="KW-1185">Reference proteome</keyword>
<dbReference type="Pfam" id="PF03140">
    <property type="entry name" value="DUF247"/>
    <property type="match status" value="1"/>
</dbReference>
<name>A0AAV8U6W7_9ROSI</name>
<feature type="compositionally biased region" description="Basic and acidic residues" evidence="1">
    <location>
        <begin position="260"/>
        <end position="279"/>
    </location>
</feature>
<dbReference type="AlphaFoldDB" id="A0AAV8U6W7"/>
<dbReference type="EMBL" id="JAIWQS010000001">
    <property type="protein sequence ID" value="KAJ8774083.1"/>
    <property type="molecule type" value="Genomic_DNA"/>
</dbReference>
<sequence>MSMQSTVSSNPFSIHDEKQWVITIKDTLKEVEAIENTDCLSVVSIYRVPNALRTSSPDSYTPQVVAIGPYHQWRQELCDEMQRVKIIVASKTTQKEQSLQDVVDGLKDIVPKIRACYHMFLSLEKETFAWLMAIDASFLLEFTRIHNEGKPTSAITVRSGMSHLVDDTLVRSSHNSILKDIVMLENQIPLFVLSKMLEVKLSLGPQEADGRLHQMLVGISKQLCPFKTTSDSYPCAHLLDYLYHMIVPKDEDCTPVSHNQGDDDTKAHESAKGDEDQGKESSSSGISSCLKRVLGKIPKAKDQGNETAQKEGSSSGSSSGTCEKCIFPSGNEKKKAESEDESSKKETSKEPPSRDEATIPTVTKLSEIGIIFSPTTSPDFRNSITFDPTTRKFTLPTITLDVNSEVVLRNLVAYEAAAKTSSGALILTRYAELMNGIVNTMEDVRLLQRKGIILNRMNSDEEVAKLWNGMSKSVKLTGVPELDEVIKNVNKYYNGQCKVKARRFLKAYGHGLWQTLKVLIIILAVLFFLVESICSVHKCPTKLPFNH</sequence>
<protein>
    <submittedName>
        <fullName evidence="3">Uncharacterized protein</fullName>
    </submittedName>
</protein>
<dbReference type="Proteomes" id="UP001159364">
    <property type="component" value="Linkage Group LG01"/>
</dbReference>
<feature type="transmembrane region" description="Helical" evidence="2">
    <location>
        <begin position="512"/>
        <end position="530"/>
    </location>
</feature>
<dbReference type="PANTHER" id="PTHR31549">
    <property type="entry name" value="PROTEIN, PUTATIVE (DUF247)-RELATED-RELATED"/>
    <property type="match status" value="1"/>
</dbReference>
<keyword evidence="2" id="KW-1133">Transmembrane helix</keyword>
<keyword evidence="2" id="KW-0812">Transmembrane</keyword>
<comment type="caution">
    <text evidence="3">The sequence shown here is derived from an EMBL/GenBank/DDBJ whole genome shotgun (WGS) entry which is preliminary data.</text>
</comment>
<dbReference type="InterPro" id="IPR004158">
    <property type="entry name" value="DUF247_pln"/>
</dbReference>
<feature type="region of interest" description="Disordered" evidence="1">
    <location>
        <begin position="254"/>
        <end position="360"/>
    </location>
</feature>
<dbReference type="PANTHER" id="PTHR31549:SF23">
    <property type="entry name" value="OS03G0591600 PROTEIN"/>
    <property type="match status" value="1"/>
</dbReference>
<feature type="compositionally biased region" description="Basic and acidic residues" evidence="1">
    <location>
        <begin position="331"/>
        <end position="357"/>
    </location>
</feature>
<reference evidence="3 4" key="1">
    <citation type="submission" date="2021-09" db="EMBL/GenBank/DDBJ databases">
        <title>Genomic insights and catalytic innovation underlie evolution of tropane alkaloids biosynthesis.</title>
        <authorList>
            <person name="Wang Y.-J."/>
            <person name="Tian T."/>
            <person name="Huang J.-P."/>
            <person name="Huang S.-X."/>
        </authorList>
    </citation>
    <scope>NUCLEOTIDE SEQUENCE [LARGE SCALE GENOMIC DNA]</scope>
    <source>
        <strain evidence="3">KIB-2018</strain>
        <tissue evidence="3">Leaf</tissue>
    </source>
</reference>
<gene>
    <name evidence="3" type="ORF">K2173_009514</name>
</gene>
<evidence type="ECO:0000313" key="3">
    <source>
        <dbReference type="EMBL" id="KAJ8774083.1"/>
    </source>
</evidence>
<evidence type="ECO:0000256" key="2">
    <source>
        <dbReference type="SAM" id="Phobius"/>
    </source>
</evidence>
<proteinExistence type="predicted"/>
<accession>A0AAV8U6W7</accession>
<keyword evidence="2" id="KW-0472">Membrane</keyword>
<organism evidence="3 4">
    <name type="scientific">Erythroxylum novogranatense</name>
    <dbReference type="NCBI Taxonomy" id="1862640"/>
    <lineage>
        <taxon>Eukaryota</taxon>
        <taxon>Viridiplantae</taxon>
        <taxon>Streptophyta</taxon>
        <taxon>Embryophyta</taxon>
        <taxon>Tracheophyta</taxon>
        <taxon>Spermatophyta</taxon>
        <taxon>Magnoliopsida</taxon>
        <taxon>eudicotyledons</taxon>
        <taxon>Gunneridae</taxon>
        <taxon>Pentapetalae</taxon>
        <taxon>rosids</taxon>
        <taxon>fabids</taxon>
        <taxon>Malpighiales</taxon>
        <taxon>Erythroxylaceae</taxon>
        <taxon>Erythroxylum</taxon>
    </lineage>
</organism>
<evidence type="ECO:0000313" key="4">
    <source>
        <dbReference type="Proteomes" id="UP001159364"/>
    </source>
</evidence>